<keyword evidence="6" id="KW-1185">Reference proteome</keyword>
<dbReference type="Proteomes" id="UP001501407">
    <property type="component" value="Unassembled WGS sequence"/>
</dbReference>
<dbReference type="Gene3D" id="1.20.120.530">
    <property type="entry name" value="GntR ligand-binding domain-like"/>
    <property type="match status" value="1"/>
</dbReference>
<gene>
    <name evidence="5" type="ORF">GCM10025760_25010</name>
</gene>
<accession>A0ABP9MCD0</accession>
<dbReference type="PANTHER" id="PTHR43537:SF24">
    <property type="entry name" value="GLUCONATE OPERON TRANSCRIPTIONAL REPRESSOR"/>
    <property type="match status" value="1"/>
</dbReference>
<dbReference type="CDD" id="cd07377">
    <property type="entry name" value="WHTH_GntR"/>
    <property type="match status" value="1"/>
</dbReference>
<evidence type="ECO:0000259" key="4">
    <source>
        <dbReference type="PROSITE" id="PS50949"/>
    </source>
</evidence>
<dbReference type="PROSITE" id="PS50949">
    <property type="entry name" value="HTH_GNTR"/>
    <property type="match status" value="1"/>
</dbReference>
<feature type="domain" description="HTH gntR-type" evidence="4">
    <location>
        <begin position="12"/>
        <end position="79"/>
    </location>
</feature>
<evidence type="ECO:0000256" key="3">
    <source>
        <dbReference type="ARBA" id="ARBA00023163"/>
    </source>
</evidence>
<comment type="caution">
    <text evidence="5">The sequence shown here is derived from an EMBL/GenBank/DDBJ whole genome shotgun (WGS) entry which is preliminary data.</text>
</comment>
<organism evidence="5 6">
    <name type="scientific">Microbacterium yannicii</name>
    <dbReference type="NCBI Taxonomy" id="671622"/>
    <lineage>
        <taxon>Bacteria</taxon>
        <taxon>Bacillati</taxon>
        <taxon>Actinomycetota</taxon>
        <taxon>Actinomycetes</taxon>
        <taxon>Micrococcales</taxon>
        <taxon>Microbacteriaceae</taxon>
        <taxon>Microbacterium</taxon>
    </lineage>
</organism>
<dbReference type="PANTHER" id="PTHR43537">
    <property type="entry name" value="TRANSCRIPTIONAL REGULATOR, GNTR FAMILY"/>
    <property type="match status" value="1"/>
</dbReference>
<dbReference type="InterPro" id="IPR036390">
    <property type="entry name" value="WH_DNA-bd_sf"/>
</dbReference>
<dbReference type="InterPro" id="IPR008920">
    <property type="entry name" value="TF_FadR/GntR_C"/>
</dbReference>
<dbReference type="SMART" id="SM00895">
    <property type="entry name" value="FCD"/>
    <property type="match status" value="1"/>
</dbReference>
<dbReference type="InterPro" id="IPR011711">
    <property type="entry name" value="GntR_C"/>
</dbReference>
<dbReference type="EMBL" id="BAABKZ010000002">
    <property type="protein sequence ID" value="GAA5094093.1"/>
    <property type="molecule type" value="Genomic_DNA"/>
</dbReference>
<dbReference type="InterPro" id="IPR000524">
    <property type="entry name" value="Tscrpt_reg_HTH_GntR"/>
</dbReference>
<name>A0ABP9MCD0_9MICO</name>
<dbReference type="RefSeq" id="WP_194414404.1">
    <property type="nucleotide sequence ID" value="NZ_BAABKZ010000002.1"/>
</dbReference>
<dbReference type="SUPFAM" id="SSF46785">
    <property type="entry name" value="Winged helix' DNA-binding domain"/>
    <property type="match status" value="1"/>
</dbReference>
<evidence type="ECO:0000313" key="5">
    <source>
        <dbReference type="EMBL" id="GAA5094093.1"/>
    </source>
</evidence>
<proteinExistence type="predicted"/>
<dbReference type="Pfam" id="PF00392">
    <property type="entry name" value="GntR"/>
    <property type="match status" value="1"/>
</dbReference>
<evidence type="ECO:0000256" key="2">
    <source>
        <dbReference type="ARBA" id="ARBA00023125"/>
    </source>
</evidence>
<keyword evidence="1" id="KW-0805">Transcription regulation</keyword>
<dbReference type="Gene3D" id="1.10.10.10">
    <property type="entry name" value="Winged helix-like DNA-binding domain superfamily/Winged helix DNA-binding domain"/>
    <property type="match status" value="1"/>
</dbReference>
<dbReference type="PRINTS" id="PR00035">
    <property type="entry name" value="HTHGNTR"/>
</dbReference>
<sequence>MANDVPLGLADQSLSVKIYEELRERIIEGALAAGERIRERELAAEFNVSRIPIREAMPRLEAEGFIKTLPRRGAVVTEMTLNDVEELFVVRSSLEVLAAKLAAQACAAGASSDELFARLARAEAALDAGDDRDIAGANSALHEEILDLSGNTLLIGLMGPINGRVRRLFRLESERDQRVLCAEHRELCHAIADGNVEWAGALAYAHVEHSRVDSLRLMRQRLEH</sequence>
<keyword evidence="3" id="KW-0804">Transcription</keyword>
<evidence type="ECO:0000313" key="6">
    <source>
        <dbReference type="Proteomes" id="UP001501407"/>
    </source>
</evidence>
<dbReference type="InterPro" id="IPR036388">
    <property type="entry name" value="WH-like_DNA-bd_sf"/>
</dbReference>
<keyword evidence="2" id="KW-0238">DNA-binding</keyword>
<dbReference type="SMART" id="SM00345">
    <property type="entry name" value="HTH_GNTR"/>
    <property type="match status" value="1"/>
</dbReference>
<dbReference type="Pfam" id="PF07729">
    <property type="entry name" value="FCD"/>
    <property type="match status" value="1"/>
</dbReference>
<evidence type="ECO:0000256" key="1">
    <source>
        <dbReference type="ARBA" id="ARBA00023015"/>
    </source>
</evidence>
<protein>
    <submittedName>
        <fullName evidence="5">GntR family transcriptional regulator</fullName>
    </submittedName>
</protein>
<reference evidence="6" key="1">
    <citation type="journal article" date="2019" name="Int. J. Syst. Evol. Microbiol.">
        <title>The Global Catalogue of Microorganisms (GCM) 10K type strain sequencing project: providing services to taxonomists for standard genome sequencing and annotation.</title>
        <authorList>
            <consortium name="The Broad Institute Genomics Platform"/>
            <consortium name="The Broad Institute Genome Sequencing Center for Infectious Disease"/>
            <person name="Wu L."/>
            <person name="Ma J."/>
        </authorList>
    </citation>
    <scope>NUCLEOTIDE SEQUENCE [LARGE SCALE GENOMIC DNA]</scope>
    <source>
        <strain evidence="6">JCM 18959</strain>
    </source>
</reference>
<dbReference type="SUPFAM" id="SSF48008">
    <property type="entry name" value="GntR ligand-binding domain-like"/>
    <property type="match status" value="1"/>
</dbReference>